<dbReference type="InterPro" id="IPR026590">
    <property type="entry name" value="Ssirtuin_cat_dom"/>
</dbReference>
<evidence type="ECO:0000256" key="2">
    <source>
        <dbReference type="ARBA" id="ARBA00022679"/>
    </source>
</evidence>
<evidence type="ECO:0000313" key="6">
    <source>
        <dbReference type="EMBL" id="MTV81507.1"/>
    </source>
</evidence>
<dbReference type="InterPro" id="IPR050134">
    <property type="entry name" value="NAD-dep_sirtuin_deacylases"/>
</dbReference>
<feature type="domain" description="Deacetylase sirtuin-type" evidence="5">
    <location>
        <begin position="17"/>
        <end position="251"/>
    </location>
</feature>
<dbReference type="Gene3D" id="3.30.1600.10">
    <property type="entry name" value="SIR2/SIRT2 'Small Domain"/>
    <property type="match status" value="1"/>
</dbReference>
<evidence type="ECO:0000313" key="7">
    <source>
        <dbReference type="Proteomes" id="UP000466388"/>
    </source>
</evidence>
<dbReference type="GO" id="GO:0070403">
    <property type="term" value="F:NAD+ binding"/>
    <property type="evidence" value="ECO:0007669"/>
    <property type="project" value="InterPro"/>
</dbReference>
<evidence type="ECO:0000259" key="5">
    <source>
        <dbReference type="PROSITE" id="PS50305"/>
    </source>
</evidence>
<keyword evidence="7" id="KW-1185">Reference proteome</keyword>
<reference evidence="6 7" key="1">
    <citation type="submission" date="2019-11" db="EMBL/GenBank/DDBJ databases">
        <title>Lactobacillus sp. nov. CRM56-3, isolated from fermented tea leaves.</title>
        <authorList>
            <person name="Phuengjayaem S."/>
            <person name="Tanasupawat S."/>
        </authorList>
    </citation>
    <scope>NUCLEOTIDE SEQUENCE [LARGE SCALE GENOMIC DNA]</scope>
    <source>
        <strain evidence="6 7">CRM56-3</strain>
    </source>
</reference>
<dbReference type="InterPro" id="IPR029035">
    <property type="entry name" value="DHS-like_NAD/FAD-binding_dom"/>
</dbReference>
<comment type="caution">
    <text evidence="6">The sequence shown here is derived from an EMBL/GenBank/DDBJ whole genome shotgun (WGS) entry which is preliminary data.</text>
</comment>
<dbReference type="PANTHER" id="PTHR11085">
    <property type="entry name" value="NAD-DEPENDENT PROTEIN DEACYLASE SIRTUIN-5, MITOCHONDRIAL-RELATED"/>
    <property type="match status" value="1"/>
</dbReference>
<accession>A0A7X3C263</accession>
<keyword evidence="2" id="KW-0808">Transferase</keyword>
<dbReference type="Proteomes" id="UP000466388">
    <property type="component" value="Unassembled WGS sequence"/>
</dbReference>
<dbReference type="SUPFAM" id="SSF52467">
    <property type="entry name" value="DHS-like NAD/FAD-binding domain"/>
    <property type="match status" value="1"/>
</dbReference>
<name>A0A7X3C263_9LACO</name>
<dbReference type="PROSITE" id="PS50305">
    <property type="entry name" value="SIRTUIN"/>
    <property type="match status" value="1"/>
</dbReference>
<proteinExistence type="predicted"/>
<dbReference type="PANTHER" id="PTHR11085:SF10">
    <property type="entry name" value="NAD-DEPENDENT PROTEIN DEACYLASE SIRTUIN-5, MITOCHONDRIAL-RELATED"/>
    <property type="match status" value="1"/>
</dbReference>
<dbReference type="InterPro" id="IPR026591">
    <property type="entry name" value="Sirtuin_cat_small_dom_sf"/>
</dbReference>
<protein>
    <recommendedName>
        <fullName evidence="1">protein acetyllysine N-acetyltransferase</fullName>
        <ecNumber evidence="1">2.3.1.286</ecNumber>
    </recommendedName>
</protein>
<dbReference type="GO" id="GO:0017136">
    <property type="term" value="F:histone deacetylase activity, NAD-dependent"/>
    <property type="evidence" value="ECO:0007669"/>
    <property type="project" value="TreeGrafter"/>
</dbReference>
<keyword evidence="3" id="KW-0520">NAD</keyword>
<dbReference type="AlphaFoldDB" id="A0A7X3C263"/>
<dbReference type="Pfam" id="PF02146">
    <property type="entry name" value="SIR2"/>
    <property type="match status" value="1"/>
</dbReference>
<gene>
    <name evidence="6" type="ORF">GM612_02410</name>
</gene>
<comment type="caution">
    <text evidence="4">Lacks conserved residue(s) required for the propagation of feature annotation.</text>
</comment>
<evidence type="ECO:0000256" key="3">
    <source>
        <dbReference type="ARBA" id="ARBA00023027"/>
    </source>
</evidence>
<dbReference type="Gene3D" id="3.40.50.1220">
    <property type="entry name" value="TPP-binding domain"/>
    <property type="match status" value="1"/>
</dbReference>
<sequence>MAVEIQSDSIDKKEGVNMDLMTQVDQLSTMLTQSKHTVALTGAGISTPIGIPDLSQLPESVAEMLGDERELIRDPKKFYGILHRLFLDPITKSGPTLSHRVLAALERAGKLDGIVTTNVDYLHELAGSRTVADVWGSFNTNYCLRCGRTYSISALTSQAIPTCPKDGGFLATEPLHGGPSESVPALRLALRLMQSAELVIIVGSTGFYSDLNETAKVVQINPSSTIFDDRSDLNIRAKSDDVFAQLAGQTA</sequence>
<organism evidence="6 7">
    <name type="scientific">Secundilactobacillus folii</name>
    <dbReference type="NCBI Taxonomy" id="2678357"/>
    <lineage>
        <taxon>Bacteria</taxon>
        <taxon>Bacillati</taxon>
        <taxon>Bacillota</taxon>
        <taxon>Bacilli</taxon>
        <taxon>Lactobacillales</taxon>
        <taxon>Lactobacillaceae</taxon>
        <taxon>Secundilactobacillus</taxon>
    </lineage>
</organism>
<evidence type="ECO:0000256" key="1">
    <source>
        <dbReference type="ARBA" id="ARBA00012928"/>
    </source>
</evidence>
<evidence type="ECO:0000256" key="4">
    <source>
        <dbReference type="PROSITE-ProRule" id="PRU00236"/>
    </source>
</evidence>
<dbReference type="EC" id="2.3.1.286" evidence="1"/>
<dbReference type="EMBL" id="WNJO01000002">
    <property type="protein sequence ID" value="MTV81507.1"/>
    <property type="molecule type" value="Genomic_DNA"/>
</dbReference>
<dbReference type="InterPro" id="IPR003000">
    <property type="entry name" value="Sirtuin"/>
</dbReference>